<dbReference type="InterPro" id="IPR036760">
    <property type="entry name" value="SspB-like_sf"/>
</dbReference>
<dbReference type="NCBIfam" id="NF008769">
    <property type="entry name" value="PRK11798.2-5"/>
    <property type="match status" value="1"/>
</dbReference>
<keyword evidence="2" id="KW-1185">Reference proteome</keyword>
<dbReference type="eggNOG" id="COG2969">
    <property type="taxonomic scope" value="Bacteria"/>
</dbReference>
<dbReference type="Proteomes" id="UP000011658">
    <property type="component" value="Chromosome"/>
</dbReference>
<gene>
    <name evidence="1" type="ORF">ST1E_0240</name>
</gene>
<dbReference type="GO" id="GO:0005840">
    <property type="term" value="C:ribosome"/>
    <property type="evidence" value="ECO:0007669"/>
    <property type="project" value="TreeGrafter"/>
</dbReference>
<proteinExistence type="predicted"/>
<dbReference type="RefSeq" id="WP_015389223.1">
    <property type="nucleotide sequence ID" value="NC_020284.1"/>
</dbReference>
<dbReference type="Gene3D" id="2.30.30.220">
    <property type="entry name" value="SspB-like"/>
    <property type="match status" value="1"/>
</dbReference>
<protein>
    <submittedName>
        <fullName evidence="1">Stringent starvation protein B</fullName>
    </submittedName>
</protein>
<dbReference type="PANTHER" id="PTHR37486">
    <property type="entry name" value="STRINGENT STARVATION PROTEIN B"/>
    <property type="match status" value="1"/>
</dbReference>
<dbReference type="AlphaFoldDB" id="M1L857"/>
<name>M1L857_9PROT</name>
<dbReference type="KEGG" id="kga:ST1E_0240"/>
<dbReference type="Pfam" id="PF04386">
    <property type="entry name" value="SspB"/>
    <property type="match status" value="1"/>
</dbReference>
<dbReference type="PATRIC" id="fig|1208921.3.peg.12"/>
<dbReference type="HOGENOM" id="CLU_118425_2_1_4"/>
<reference evidence="1 2" key="1">
    <citation type="journal article" date="2013" name="Genome Biol. Evol.">
        <title>Genome evolution and phylogenomic analysis of candidatus kinetoplastibacterium, the betaproteobacterial endosymbionts of strigomonas and angomonas.</title>
        <authorList>
            <person name="Alves J.M."/>
            <person name="Serrano M.G."/>
            <person name="Maia da Silva F."/>
            <person name="Voegtly L.J."/>
            <person name="Matveyev A.V."/>
            <person name="Teixeira M.M."/>
            <person name="Camargo E.P."/>
            <person name="Buck G.A."/>
        </authorList>
    </citation>
    <scope>NUCLEOTIDE SEQUENCE [LARGE SCALE GENOMIC DNA]</scope>
    <source>
        <strain evidence="1 2">TCC219</strain>
    </source>
</reference>
<dbReference type="OrthoDB" id="9797358at2"/>
<dbReference type="EMBL" id="CP003806">
    <property type="protein sequence ID" value="AGF48738.1"/>
    <property type="molecule type" value="Genomic_DNA"/>
</dbReference>
<accession>M1L857</accession>
<dbReference type="PANTHER" id="PTHR37486:SF1">
    <property type="entry name" value="STRINGENT STARVATION PROTEIN B"/>
    <property type="match status" value="1"/>
</dbReference>
<dbReference type="SUPFAM" id="SSF101738">
    <property type="entry name" value="SspB-like"/>
    <property type="match status" value="1"/>
</dbReference>
<dbReference type="STRING" id="1208921.ST1E_0240"/>
<evidence type="ECO:0000313" key="2">
    <source>
        <dbReference type="Proteomes" id="UP000011658"/>
    </source>
</evidence>
<organism evidence="1 2">
    <name type="scientific">Candidatus Kinetoplastidibacterium galati TCC219</name>
    <dbReference type="NCBI Taxonomy" id="1208921"/>
    <lineage>
        <taxon>Bacteria</taxon>
        <taxon>Pseudomonadati</taxon>
        <taxon>Pseudomonadota</taxon>
        <taxon>Betaproteobacteria</taxon>
        <taxon>Candidatus Kinetoplastidibacterium</taxon>
    </lineage>
</organism>
<dbReference type="GO" id="GO:0005829">
    <property type="term" value="C:cytosol"/>
    <property type="evidence" value="ECO:0007669"/>
    <property type="project" value="TreeGrafter"/>
</dbReference>
<sequence>MQLNSTKPYLIRALYDWCTDNNYDPYILVKTDDDTKVPRSYVKNGEITLNISTEAIDKLQIKNNTITFQANFNNKIENIFVPIANVIAIYSPETGMGMEFPLSDINNANKSKDDKRKLFSIVK</sequence>
<evidence type="ECO:0000313" key="1">
    <source>
        <dbReference type="EMBL" id="AGF48738.1"/>
    </source>
</evidence>
<dbReference type="PIRSF" id="PIRSF005276">
    <property type="entry name" value="SspB"/>
    <property type="match status" value="1"/>
</dbReference>
<dbReference type="InterPro" id="IPR007481">
    <property type="entry name" value="SspB"/>
</dbReference>
<dbReference type="GO" id="GO:0045732">
    <property type="term" value="P:positive regulation of protein catabolic process"/>
    <property type="evidence" value="ECO:0007669"/>
    <property type="project" value="TreeGrafter"/>
</dbReference>